<dbReference type="NCBIfam" id="NF002290">
    <property type="entry name" value="PRK01213.1"/>
    <property type="match status" value="1"/>
</dbReference>
<dbReference type="EC" id="6.3.5.3" evidence="8"/>
<feature type="active site" description="Proton acceptor" evidence="8">
    <location>
        <position position="87"/>
    </location>
</feature>
<reference evidence="12 13" key="1">
    <citation type="journal article" date="2016" name="Nat. Commun.">
        <title>Thousands of microbial genomes shed light on interconnected biogeochemical processes in an aquifer system.</title>
        <authorList>
            <person name="Anantharaman K."/>
            <person name="Brown C.T."/>
            <person name="Hug L.A."/>
            <person name="Sharon I."/>
            <person name="Castelle C.J."/>
            <person name="Probst A.J."/>
            <person name="Thomas B.C."/>
            <person name="Singh A."/>
            <person name="Wilkins M.J."/>
            <person name="Karaoz U."/>
            <person name="Brodie E.L."/>
            <person name="Williams K.H."/>
            <person name="Hubbard S.S."/>
            <person name="Banfield J.F."/>
        </authorList>
    </citation>
    <scope>NUCLEOTIDE SEQUENCE [LARGE SCALE GENOMIC DNA]</scope>
</reference>
<comment type="subunit">
    <text evidence="8">Monomer. Part of the FGAM synthase complex composed of 1 PurL, 1 PurQ and 2 PurS subunits.</text>
</comment>
<keyword evidence="1 8" id="KW-0963">Cytoplasm</keyword>
<keyword evidence="6 8" id="KW-0067">ATP-binding</keyword>
<feature type="binding site" evidence="8">
    <location>
        <position position="233"/>
    </location>
    <ligand>
        <name>substrate</name>
    </ligand>
</feature>
<proteinExistence type="inferred from homology"/>
<dbReference type="PIRSF" id="PIRSF001587">
    <property type="entry name" value="FGAM_synthase_II"/>
    <property type="match status" value="1"/>
</dbReference>
<dbReference type="GO" id="GO:0005524">
    <property type="term" value="F:ATP binding"/>
    <property type="evidence" value="ECO:0007669"/>
    <property type="project" value="UniProtKB-UniRule"/>
</dbReference>
<comment type="caution">
    <text evidence="12">The sequence shown here is derived from an EMBL/GenBank/DDBJ whole genome shotgun (WGS) entry which is preliminary data.</text>
</comment>
<accession>A0A1F2WK89</accession>
<dbReference type="GO" id="GO:0004642">
    <property type="term" value="F:phosphoribosylformylglycinamidine synthase activity"/>
    <property type="evidence" value="ECO:0007669"/>
    <property type="project" value="UniProtKB-UniRule"/>
</dbReference>
<evidence type="ECO:0000313" key="12">
    <source>
        <dbReference type="EMBL" id="OFW57252.1"/>
    </source>
</evidence>
<dbReference type="STRING" id="1797197.A2Y75_07420"/>
<dbReference type="InterPro" id="IPR036676">
    <property type="entry name" value="PurM-like_C_sf"/>
</dbReference>
<feature type="binding site" evidence="8">
    <location>
        <begin position="304"/>
        <end position="306"/>
    </location>
    <ligand>
        <name>substrate</name>
    </ligand>
</feature>
<dbReference type="Gene3D" id="3.90.650.10">
    <property type="entry name" value="PurM-like C-terminal domain"/>
    <property type="match status" value="2"/>
</dbReference>
<organism evidence="12 13">
    <name type="scientific">Candidatus Solincola sediminis</name>
    <dbReference type="NCBI Taxonomy" id="1797199"/>
    <lineage>
        <taxon>Bacteria</taxon>
        <taxon>Bacillati</taxon>
        <taxon>Actinomycetota</taxon>
        <taxon>Candidatus Geothermincolia</taxon>
        <taxon>Candidatus Geothermincolales</taxon>
        <taxon>Candidatus Geothermincolaceae</taxon>
        <taxon>Candidatus Solincola</taxon>
    </lineage>
</organism>
<evidence type="ECO:0000256" key="6">
    <source>
        <dbReference type="ARBA" id="ARBA00022840"/>
    </source>
</evidence>
<dbReference type="Pfam" id="PF00586">
    <property type="entry name" value="AIRS"/>
    <property type="match status" value="2"/>
</dbReference>
<evidence type="ECO:0000256" key="8">
    <source>
        <dbReference type="HAMAP-Rule" id="MF_00420"/>
    </source>
</evidence>
<feature type="active site" evidence="8">
    <location>
        <position position="41"/>
    </location>
</feature>
<keyword evidence="4 8" id="KW-0547">Nucleotide-binding</keyword>
<feature type="domain" description="PurM-like C-terminal" evidence="10">
    <location>
        <begin position="194"/>
        <end position="348"/>
    </location>
</feature>
<dbReference type="InterPro" id="IPR010918">
    <property type="entry name" value="PurM-like_C_dom"/>
</dbReference>
<evidence type="ECO:0000256" key="7">
    <source>
        <dbReference type="ARBA" id="ARBA00022842"/>
    </source>
</evidence>
<dbReference type="CDD" id="cd02203">
    <property type="entry name" value="PurL_repeat1"/>
    <property type="match status" value="1"/>
</dbReference>
<feature type="binding site" evidence="8">
    <location>
        <begin position="86"/>
        <end position="89"/>
    </location>
    <ligand>
        <name>substrate</name>
    </ligand>
</feature>
<evidence type="ECO:0000256" key="2">
    <source>
        <dbReference type="ARBA" id="ARBA00022598"/>
    </source>
</evidence>
<evidence type="ECO:0000259" key="9">
    <source>
        <dbReference type="Pfam" id="PF00586"/>
    </source>
</evidence>
<dbReference type="GO" id="GO:0005737">
    <property type="term" value="C:cytoplasm"/>
    <property type="evidence" value="ECO:0007669"/>
    <property type="project" value="UniProtKB-SubCell"/>
</dbReference>
<comment type="function">
    <text evidence="8">Part of the phosphoribosylformylglycinamidine synthase complex involved in the purines biosynthetic pathway. Catalyzes the ATP-dependent conversion of formylglycinamide ribonucleotide (FGAR) and glutamine to yield formylglycinamidine ribonucleotide (FGAM) and glutamate. The FGAM synthase complex is composed of three subunits. PurQ produces an ammonia molecule by converting glutamine to glutamate. PurL transfers the ammonia molecule to FGAR to form FGAM in an ATP-dependent manner. PurS interacts with PurQ and PurL and is thought to assist in the transfer of the ammonia molecule from PurQ to PurL.</text>
</comment>
<feature type="binding site" evidence="8">
    <location>
        <position position="85"/>
    </location>
    <ligand>
        <name>Mg(2+)</name>
        <dbReference type="ChEBI" id="CHEBI:18420"/>
        <label>1</label>
    </ligand>
</feature>
<dbReference type="InterPro" id="IPR010074">
    <property type="entry name" value="PRibForGlyAmidine_synth_PurL"/>
</dbReference>
<dbReference type="UniPathway" id="UPA00074">
    <property type="reaction ID" value="UER00128"/>
</dbReference>
<comment type="catalytic activity">
    <reaction evidence="8">
        <text>N(2)-formyl-N(1)-(5-phospho-beta-D-ribosyl)glycinamide + L-glutamine + ATP + H2O = 2-formamido-N(1)-(5-O-phospho-beta-D-ribosyl)acetamidine + L-glutamate + ADP + phosphate + H(+)</text>
        <dbReference type="Rhea" id="RHEA:17129"/>
        <dbReference type="ChEBI" id="CHEBI:15377"/>
        <dbReference type="ChEBI" id="CHEBI:15378"/>
        <dbReference type="ChEBI" id="CHEBI:29985"/>
        <dbReference type="ChEBI" id="CHEBI:30616"/>
        <dbReference type="ChEBI" id="CHEBI:43474"/>
        <dbReference type="ChEBI" id="CHEBI:58359"/>
        <dbReference type="ChEBI" id="CHEBI:147286"/>
        <dbReference type="ChEBI" id="CHEBI:147287"/>
        <dbReference type="ChEBI" id="CHEBI:456216"/>
        <dbReference type="EC" id="6.3.5.3"/>
    </reaction>
</comment>
<dbReference type="InterPro" id="IPR041609">
    <property type="entry name" value="PurL_linker"/>
</dbReference>
<keyword evidence="5 8" id="KW-0658">Purine biosynthesis</keyword>
<dbReference type="Gene3D" id="3.30.1330.10">
    <property type="entry name" value="PurM-like, N-terminal domain"/>
    <property type="match status" value="2"/>
</dbReference>
<keyword evidence="2 8" id="KW-0436">Ligase</keyword>
<dbReference type="Proteomes" id="UP000177876">
    <property type="component" value="Unassembled WGS sequence"/>
</dbReference>
<dbReference type="GO" id="GO:0006189">
    <property type="term" value="P:'de novo' IMP biosynthetic process"/>
    <property type="evidence" value="ECO:0007669"/>
    <property type="project" value="UniProtKB-UniRule"/>
</dbReference>
<evidence type="ECO:0000256" key="1">
    <source>
        <dbReference type="ARBA" id="ARBA00022490"/>
    </source>
</evidence>
<dbReference type="InterPro" id="IPR016188">
    <property type="entry name" value="PurM-like_N"/>
</dbReference>
<comment type="subcellular location">
    <subcellularLocation>
        <location evidence="8">Cytoplasm</location>
    </subcellularLocation>
</comment>
<feature type="binding site" evidence="8">
    <location>
        <position position="83"/>
    </location>
    <ligand>
        <name>ATP</name>
        <dbReference type="ChEBI" id="CHEBI:30616"/>
    </ligand>
</feature>
<comment type="caution">
    <text evidence="8">Lacks conserved residue(s) required for the propagation of feature annotation.</text>
</comment>
<comment type="similarity">
    <text evidence="8">Belongs to the FGAMS family.</text>
</comment>
<dbReference type="AlphaFoldDB" id="A0A1F2WK89"/>
<evidence type="ECO:0000256" key="4">
    <source>
        <dbReference type="ARBA" id="ARBA00022741"/>
    </source>
</evidence>
<dbReference type="Pfam" id="PF02769">
    <property type="entry name" value="AIRS_C"/>
    <property type="match status" value="2"/>
</dbReference>
<feature type="domain" description="PurM-like N-terminal" evidence="9">
    <location>
        <begin position="66"/>
        <end position="181"/>
    </location>
</feature>
<dbReference type="Pfam" id="PF18072">
    <property type="entry name" value="FGAR-AT_linker"/>
    <property type="match status" value="1"/>
</dbReference>
<feature type="binding site" evidence="8">
    <location>
        <position position="487"/>
    </location>
    <ligand>
        <name>ATP</name>
        <dbReference type="ChEBI" id="CHEBI:30616"/>
    </ligand>
</feature>
<dbReference type="PANTHER" id="PTHR43555:SF1">
    <property type="entry name" value="PHOSPHORIBOSYLFORMYLGLYCINAMIDINE SYNTHASE SUBUNIT PURL"/>
    <property type="match status" value="1"/>
</dbReference>
<dbReference type="PANTHER" id="PTHR43555">
    <property type="entry name" value="PHOSPHORIBOSYLFORMYLGLYCINAMIDINE SYNTHASE SUBUNIT PURL"/>
    <property type="match status" value="1"/>
</dbReference>
<dbReference type="GO" id="GO:0000287">
    <property type="term" value="F:magnesium ion binding"/>
    <property type="evidence" value="ECO:0007669"/>
    <property type="project" value="UniProtKB-UniRule"/>
</dbReference>
<feature type="binding site" evidence="8">
    <location>
        <position position="527"/>
    </location>
    <ligand>
        <name>substrate</name>
    </ligand>
</feature>
<dbReference type="NCBIfam" id="TIGR01736">
    <property type="entry name" value="FGAM_synth_II"/>
    <property type="match status" value="1"/>
</dbReference>
<feature type="domain" description="PurM-like C-terminal" evidence="10">
    <location>
        <begin position="563"/>
        <end position="698"/>
    </location>
</feature>
<feature type="domain" description="Phosphoribosylformylglycinamidine synthase linker" evidence="11">
    <location>
        <begin position="3"/>
        <end position="45"/>
    </location>
</feature>
<name>A0A1F2WK89_9ACTN</name>
<dbReference type="SUPFAM" id="SSF55326">
    <property type="entry name" value="PurM N-terminal domain-like"/>
    <property type="match status" value="2"/>
</dbReference>
<dbReference type="EMBL" id="MELK01000035">
    <property type="protein sequence ID" value="OFW57252.1"/>
    <property type="molecule type" value="Genomic_DNA"/>
</dbReference>
<protein>
    <recommendedName>
        <fullName evidence="8">Phosphoribosylformylglycinamidine synthase subunit PurL</fullName>
        <shortName evidence="8">FGAM synthase</shortName>
        <ecNumber evidence="8">6.3.5.3</ecNumber>
    </recommendedName>
    <alternativeName>
        <fullName evidence="8">Formylglycinamide ribonucleotide amidotransferase subunit II</fullName>
        <shortName evidence="8">FGAR amidotransferase II</shortName>
        <shortName evidence="8">FGAR-AT II</shortName>
    </alternativeName>
    <alternativeName>
        <fullName evidence="8">Glutamine amidotransferase PurL</fullName>
    </alternativeName>
    <alternativeName>
        <fullName evidence="8">Phosphoribosylformylglycinamidine synthase subunit II</fullName>
    </alternativeName>
</protein>
<dbReference type="InterPro" id="IPR036921">
    <property type="entry name" value="PurM-like_N_sf"/>
</dbReference>
<keyword evidence="7 8" id="KW-0460">Magnesium</keyword>
<evidence type="ECO:0000313" key="13">
    <source>
        <dbReference type="Proteomes" id="UP000177876"/>
    </source>
</evidence>
<evidence type="ECO:0000259" key="11">
    <source>
        <dbReference type="Pfam" id="PF18072"/>
    </source>
</evidence>
<dbReference type="FunFam" id="3.30.1330.10:FF:000004">
    <property type="entry name" value="Phosphoribosylformylglycinamidine synthase subunit PurL"/>
    <property type="match status" value="1"/>
</dbReference>
<feature type="binding site" evidence="8">
    <location>
        <position position="44"/>
    </location>
    <ligand>
        <name>ATP</name>
        <dbReference type="ChEBI" id="CHEBI:30616"/>
    </ligand>
</feature>
<evidence type="ECO:0000256" key="3">
    <source>
        <dbReference type="ARBA" id="ARBA00022723"/>
    </source>
</evidence>
<evidence type="ECO:0000259" key="10">
    <source>
        <dbReference type="Pfam" id="PF02769"/>
    </source>
</evidence>
<feature type="binding site" evidence="8">
    <location>
        <position position="261"/>
    </location>
    <ligand>
        <name>Mg(2+)</name>
        <dbReference type="ChEBI" id="CHEBI:18420"/>
        <label>2</label>
    </ligand>
</feature>
<feature type="binding site" evidence="8">
    <location>
        <position position="109"/>
    </location>
    <ligand>
        <name>Mg(2+)</name>
        <dbReference type="ChEBI" id="CHEBI:18420"/>
        <label>2</label>
    </ligand>
</feature>
<gene>
    <name evidence="8" type="primary">purL</name>
    <name evidence="12" type="ORF">A2Y75_07420</name>
</gene>
<feature type="binding site" evidence="8">
    <location>
        <position position="524"/>
    </location>
    <ligand>
        <name>ATP</name>
        <dbReference type="ChEBI" id="CHEBI:30616"/>
    </ligand>
</feature>
<dbReference type="CDD" id="cd02204">
    <property type="entry name" value="PurL_repeat2"/>
    <property type="match status" value="1"/>
</dbReference>
<feature type="binding site" evidence="8">
    <location>
        <position position="525"/>
    </location>
    <ligand>
        <name>Mg(2+)</name>
        <dbReference type="ChEBI" id="CHEBI:18420"/>
        <label>1</label>
    </ligand>
</feature>
<sequence>MAELYEELGLTSEEYQEIIRVLGREPNKVELGMYSLMWSEHCSYKSSRASLGRLPSRASYVLQGPGENAGIIDIGGGLAVAFKMESHNHPSAVEPYQGAATGIGGIVRDIFTMGARPIACLDPLRFGDPKNPRTRYLLSGVVSGIAGYGNCLGIPTVAGDIYFDECYDGNPLVNVMCIGLMAKENLTRGQATGVGNAVVLMGNRTGRDGIGGASVLASQEFDETSQAKRPSVQVGDPFTEKLLIEACLELLDKGLLVGLQDLGAAGIICACSETAARGGVGMRIDLDKVPLREDMEPFEIVISESQERMLAIVEPEHLDEVLAICAKWGLNGVVVGEVTPGDELEFYWRGEKAADIPASTLASGPIYDRAAERPAYLDEANAIDMEALDHPGDYGRVLLDLISGPNLCDKRWVYEQYDHMVQLNTIVYPGSDAAVLRVKGTSKALSVSCDGNSRYVYLDPYRGTQIALAEAARNVVASGGVPMALTNCLNFGNPERADIFWQFKEAVRGLADAAQFLELPVVSGNVSFYNESSGEAIRPTPVIGMVGLIGNLAHRRTIAFPSEGLLVLMLGTTEEELGGSEYLKLCHGMVAGEPPKLDLQLEKKVQATCIEGIRRGIILSAHDCSEGGAAVALLECCCAGGIGAVLEVEESIPPIYWLFSESQSRFIITISESDLKSIQDLAAVRKVPVRVLGKTGGDRLKINDWLDLGVDEMSGAKDEALEKILSAEA</sequence>
<dbReference type="HAMAP" id="MF_00420">
    <property type="entry name" value="PurL_2"/>
    <property type="match status" value="1"/>
</dbReference>
<dbReference type="SUPFAM" id="SSF56042">
    <property type="entry name" value="PurM C-terminal domain-like"/>
    <property type="match status" value="2"/>
</dbReference>
<feature type="binding site" evidence="8">
    <location>
        <position position="108"/>
    </location>
    <ligand>
        <name>substrate</name>
    </ligand>
</feature>
<evidence type="ECO:0000256" key="5">
    <source>
        <dbReference type="ARBA" id="ARBA00022755"/>
    </source>
</evidence>
<keyword evidence="3 8" id="KW-0479">Metal-binding</keyword>
<comment type="pathway">
    <text evidence="8">Purine metabolism; IMP biosynthesis via de novo pathway; 5-amino-1-(5-phospho-D-ribosyl)imidazole from N(2)-formyl-N(1)-(5-phospho-D-ribosyl)glycinamide: step 1/2.</text>
</comment>
<feature type="domain" description="PurM-like N-terminal" evidence="9">
    <location>
        <begin position="430"/>
        <end position="549"/>
    </location>
</feature>